<evidence type="ECO:0000313" key="1">
    <source>
        <dbReference type="EMBL" id="JAH82643.1"/>
    </source>
</evidence>
<organism evidence="1">
    <name type="scientific">Anguilla anguilla</name>
    <name type="common">European freshwater eel</name>
    <name type="synonym">Muraena anguilla</name>
    <dbReference type="NCBI Taxonomy" id="7936"/>
    <lineage>
        <taxon>Eukaryota</taxon>
        <taxon>Metazoa</taxon>
        <taxon>Chordata</taxon>
        <taxon>Craniata</taxon>
        <taxon>Vertebrata</taxon>
        <taxon>Euteleostomi</taxon>
        <taxon>Actinopterygii</taxon>
        <taxon>Neopterygii</taxon>
        <taxon>Teleostei</taxon>
        <taxon>Anguilliformes</taxon>
        <taxon>Anguillidae</taxon>
        <taxon>Anguilla</taxon>
    </lineage>
</organism>
<proteinExistence type="predicted"/>
<sequence length="85" mass="9490">MKGTIKYSLYRHSKTGVLEQMRLETVEWHKERKSCLPVRATPHNVSLSDGRLRLHQTIFTFIAHSGCVPVQVGGAIMHYSGSGAP</sequence>
<reference evidence="1" key="2">
    <citation type="journal article" date="2015" name="Fish Shellfish Immunol.">
        <title>Early steps in the European eel (Anguilla anguilla)-Vibrio vulnificus interaction in the gills: Role of the RtxA13 toxin.</title>
        <authorList>
            <person name="Callol A."/>
            <person name="Pajuelo D."/>
            <person name="Ebbesson L."/>
            <person name="Teles M."/>
            <person name="MacKenzie S."/>
            <person name="Amaro C."/>
        </authorList>
    </citation>
    <scope>NUCLEOTIDE SEQUENCE</scope>
</reference>
<accession>A0A0E9VZI2</accession>
<name>A0A0E9VZI2_ANGAN</name>
<dbReference type="EMBL" id="GBXM01025934">
    <property type="protein sequence ID" value="JAH82643.1"/>
    <property type="molecule type" value="Transcribed_RNA"/>
</dbReference>
<dbReference type="AlphaFoldDB" id="A0A0E9VZI2"/>
<reference evidence="1" key="1">
    <citation type="submission" date="2014-11" db="EMBL/GenBank/DDBJ databases">
        <authorList>
            <person name="Amaro Gonzalez C."/>
        </authorList>
    </citation>
    <scope>NUCLEOTIDE SEQUENCE</scope>
</reference>
<protein>
    <submittedName>
        <fullName evidence="1">Uncharacterized protein</fullName>
    </submittedName>
</protein>